<evidence type="ECO:0000256" key="3">
    <source>
        <dbReference type="ARBA" id="ARBA00023015"/>
    </source>
</evidence>
<proteinExistence type="predicted"/>
<dbReference type="Pfam" id="PF00158">
    <property type="entry name" value="Sigma54_activat"/>
    <property type="match status" value="1"/>
</dbReference>
<gene>
    <name evidence="7" type="ORF">C8P63_106102</name>
</gene>
<dbReference type="PROSITE" id="PS00688">
    <property type="entry name" value="SIGMA54_INTERACT_3"/>
    <property type="match status" value="1"/>
</dbReference>
<dbReference type="GO" id="GO:0005524">
    <property type="term" value="F:ATP binding"/>
    <property type="evidence" value="ECO:0007669"/>
    <property type="project" value="UniProtKB-KW"/>
</dbReference>
<dbReference type="InterPro" id="IPR002078">
    <property type="entry name" value="Sigma_54_int"/>
</dbReference>
<name>A0A2T6C0L2_9BACL</name>
<dbReference type="PROSITE" id="PS50045">
    <property type="entry name" value="SIGMA54_INTERACT_4"/>
    <property type="match status" value="1"/>
</dbReference>
<keyword evidence="4" id="KW-0238">DNA-binding</keyword>
<dbReference type="Pfam" id="PF25601">
    <property type="entry name" value="AAA_lid_14"/>
    <property type="match status" value="1"/>
</dbReference>
<organism evidence="7 8">
    <name type="scientific">Melghirimyces profundicolus</name>
    <dbReference type="NCBI Taxonomy" id="1242148"/>
    <lineage>
        <taxon>Bacteria</taxon>
        <taxon>Bacillati</taxon>
        <taxon>Bacillota</taxon>
        <taxon>Bacilli</taxon>
        <taxon>Bacillales</taxon>
        <taxon>Thermoactinomycetaceae</taxon>
        <taxon>Melghirimyces</taxon>
    </lineage>
</organism>
<dbReference type="InterPro" id="IPR009057">
    <property type="entry name" value="Homeodomain-like_sf"/>
</dbReference>
<dbReference type="GO" id="GO:0043565">
    <property type="term" value="F:sequence-specific DNA binding"/>
    <property type="evidence" value="ECO:0007669"/>
    <property type="project" value="InterPro"/>
</dbReference>
<dbReference type="InterPro" id="IPR029016">
    <property type="entry name" value="GAF-like_dom_sf"/>
</dbReference>
<evidence type="ECO:0000256" key="4">
    <source>
        <dbReference type="ARBA" id="ARBA00023125"/>
    </source>
</evidence>
<protein>
    <submittedName>
        <fullName evidence="7">GAF domain-containing protein</fullName>
    </submittedName>
</protein>
<keyword evidence="8" id="KW-1185">Reference proteome</keyword>
<dbReference type="InterPro" id="IPR003018">
    <property type="entry name" value="GAF"/>
</dbReference>
<dbReference type="Gene3D" id="1.10.8.60">
    <property type="match status" value="1"/>
</dbReference>
<sequence>MTISLPMNIWKRFVREGTLDENRIEKVIRESWIRSKEYAIDPHRDRGNVLLTKGELFERREHLSWMWEEAEKYVKQLQQLLHQHRMIVLLTDEEGHLLAGDGHPATKAAAEKIRFVPGARWSERDVGTNAIGTALETRQPVYVEGYQHYTVATHPWCCAAAPVRTKTGNVLCVLNVSGPLEQAHPYLLTIVSTMAMSLEERIQRIEPGTVAGFQGVIGNSRAFQQTIEMAEQAALVDHPVCLTGESGTGKELLARYIHDRSTRAREPFVALNCGALSPQLLESELFGYAPGAFTGAQPKGNPGKLRLAHRGTVFLDEVGEMNERMQVALLRFLQEKTIRPLGSSREIHIDARVITATHRSLPERIREGKFREDLFYRLYVLPIELPPLRERLEDLPALVDHLSKELDLPRPLSTAAFRVLQRYGWPGNIRELKNVLLSSSLFSKHETIQEEEVRRILSKGELRKTVETERSRTQAVKRALKESSGNISKAARLLGVSRSTLYRWMKQSETSFRDTVKQ</sequence>
<dbReference type="InterPro" id="IPR058031">
    <property type="entry name" value="AAA_lid_NorR"/>
</dbReference>
<dbReference type="SUPFAM" id="SSF55781">
    <property type="entry name" value="GAF domain-like"/>
    <property type="match status" value="1"/>
</dbReference>
<dbReference type="Gene3D" id="3.40.50.300">
    <property type="entry name" value="P-loop containing nucleotide triphosphate hydrolases"/>
    <property type="match status" value="1"/>
</dbReference>
<dbReference type="CDD" id="cd00009">
    <property type="entry name" value="AAA"/>
    <property type="match status" value="1"/>
</dbReference>
<dbReference type="RefSeq" id="WP_170109526.1">
    <property type="nucleotide sequence ID" value="NZ_QBKR01000006.1"/>
</dbReference>
<feature type="domain" description="Sigma-54 factor interaction" evidence="6">
    <location>
        <begin position="216"/>
        <end position="441"/>
    </location>
</feature>
<dbReference type="Gene3D" id="3.30.450.40">
    <property type="match status" value="1"/>
</dbReference>
<dbReference type="InterPro" id="IPR002197">
    <property type="entry name" value="HTH_Fis"/>
</dbReference>
<evidence type="ECO:0000256" key="1">
    <source>
        <dbReference type="ARBA" id="ARBA00022741"/>
    </source>
</evidence>
<keyword evidence="3" id="KW-0805">Transcription regulation</keyword>
<dbReference type="Gene3D" id="1.10.10.60">
    <property type="entry name" value="Homeodomain-like"/>
    <property type="match status" value="1"/>
</dbReference>
<dbReference type="PANTHER" id="PTHR32071:SF101">
    <property type="entry name" value="ACETOIN DEHYDROGENASE OPERON TRANSCRIPTIONAL ACTIVATOR ACOR"/>
    <property type="match status" value="1"/>
</dbReference>
<dbReference type="SUPFAM" id="SSF46689">
    <property type="entry name" value="Homeodomain-like"/>
    <property type="match status" value="1"/>
</dbReference>
<keyword evidence="1" id="KW-0547">Nucleotide-binding</keyword>
<dbReference type="AlphaFoldDB" id="A0A2T6C0L2"/>
<dbReference type="InterPro" id="IPR027417">
    <property type="entry name" value="P-loop_NTPase"/>
</dbReference>
<dbReference type="Proteomes" id="UP000244240">
    <property type="component" value="Unassembled WGS sequence"/>
</dbReference>
<dbReference type="FunFam" id="3.40.50.300:FF:000006">
    <property type="entry name" value="DNA-binding transcriptional regulator NtrC"/>
    <property type="match status" value="1"/>
</dbReference>
<comment type="caution">
    <text evidence="7">The sequence shown here is derived from an EMBL/GenBank/DDBJ whole genome shotgun (WGS) entry which is preliminary data.</text>
</comment>
<accession>A0A2T6C0L2</accession>
<evidence type="ECO:0000256" key="5">
    <source>
        <dbReference type="ARBA" id="ARBA00023163"/>
    </source>
</evidence>
<dbReference type="SUPFAM" id="SSF52540">
    <property type="entry name" value="P-loop containing nucleoside triphosphate hydrolases"/>
    <property type="match status" value="1"/>
</dbReference>
<dbReference type="Pfam" id="PF01590">
    <property type="entry name" value="GAF"/>
    <property type="match status" value="1"/>
</dbReference>
<evidence type="ECO:0000256" key="2">
    <source>
        <dbReference type="ARBA" id="ARBA00022840"/>
    </source>
</evidence>
<dbReference type="PRINTS" id="PR01590">
    <property type="entry name" value="HTHFIS"/>
</dbReference>
<dbReference type="SMART" id="SM00382">
    <property type="entry name" value="AAA"/>
    <property type="match status" value="1"/>
</dbReference>
<dbReference type="InterPro" id="IPR025944">
    <property type="entry name" value="Sigma_54_int_dom_CS"/>
</dbReference>
<evidence type="ECO:0000313" key="8">
    <source>
        <dbReference type="Proteomes" id="UP000244240"/>
    </source>
</evidence>
<dbReference type="Pfam" id="PF02954">
    <property type="entry name" value="HTH_8"/>
    <property type="match status" value="1"/>
</dbReference>
<reference evidence="7 8" key="1">
    <citation type="submission" date="2018-04" db="EMBL/GenBank/DDBJ databases">
        <title>Genomic Encyclopedia of Archaeal and Bacterial Type Strains, Phase II (KMG-II): from individual species to whole genera.</title>
        <authorList>
            <person name="Goeker M."/>
        </authorList>
    </citation>
    <scope>NUCLEOTIDE SEQUENCE [LARGE SCALE GENOMIC DNA]</scope>
    <source>
        <strain evidence="7 8">DSM 45787</strain>
    </source>
</reference>
<keyword evidence="2" id="KW-0067">ATP-binding</keyword>
<dbReference type="GO" id="GO:0006355">
    <property type="term" value="P:regulation of DNA-templated transcription"/>
    <property type="evidence" value="ECO:0007669"/>
    <property type="project" value="InterPro"/>
</dbReference>
<dbReference type="PANTHER" id="PTHR32071">
    <property type="entry name" value="TRANSCRIPTIONAL REGULATORY PROTEIN"/>
    <property type="match status" value="1"/>
</dbReference>
<dbReference type="EMBL" id="QBKR01000006">
    <property type="protein sequence ID" value="PTX61850.1"/>
    <property type="molecule type" value="Genomic_DNA"/>
</dbReference>
<evidence type="ECO:0000313" key="7">
    <source>
        <dbReference type="EMBL" id="PTX61850.1"/>
    </source>
</evidence>
<evidence type="ECO:0000259" key="6">
    <source>
        <dbReference type="PROSITE" id="PS50045"/>
    </source>
</evidence>
<dbReference type="InterPro" id="IPR003593">
    <property type="entry name" value="AAA+_ATPase"/>
</dbReference>
<keyword evidence="5" id="KW-0804">Transcription</keyword>